<sequence>MNRKVSLVKQRAFQALLFVGVVSLSLRGVMLNPRGVYATASVAQNVSPGNSLPSGYRDWRLVSIAHEAGNLNDLRAILGNDQAIESYRAGTLPFPDGTIIARLAWIYTPSEENNKVFGKEQSFVAGTPTNVQLMVKDSQRYAATGGWGFEQFDHGKAASAEATSGCYACHAPVKDRDYVFTRYAP</sequence>
<organism evidence="2 3">
    <name type="scientific">Granulicella pectinivorans</name>
    <dbReference type="NCBI Taxonomy" id="474950"/>
    <lineage>
        <taxon>Bacteria</taxon>
        <taxon>Pseudomonadati</taxon>
        <taxon>Acidobacteriota</taxon>
        <taxon>Terriglobia</taxon>
        <taxon>Terriglobales</taxon>
        <taxon>Acidobacteriaceae</taxon>
        <taxon>Granulicella</taxon>
    </lineage>
</organism>
<proteinExistence type="predicted"/>
<protein>
    <submittedName>
        <fullName evidence="2">Cytochrome P460</fullName>
    </submittedName>
</protein>
<gene>
    <name evidence="2" type="ORF">SAMN05421771_3287</name>
</gene>
<dbReference type="Gene3D" id="3.50.70.20">
    <property type="entry name" value="Cytochrome P460"/>
    <property type="match status" value="1"/>
</dbReference>
<dbReference type="CDD" id="cd20753">
    <property type="entry name" value="cyt_P460_Mc-like"/>
    <property type="match status" value="1"/>
</dbReference>
<reference evidence="2 3" key="1">
    <citation type="submission" date="2016-10" db="EMBL/GenBank/DDBJ databases">
        <authorList>
            <person name="de Groot N.N."/>
        </authorList>
    </citation>
    <scope>NUCLEOTIDE SEQUENCE [LARGE SCALE GENOMIC DNA]</scope>
    <source>
        <strain evidence="2 3">DSM 21001</strain>
    </source>
</reference>
<feature type="domain" description="Cytochrome P460" evidence="1">
    <location>
        <begin position="53"/>
        <end position="181"/>
    </location>
</feature>
<evidence type="ECO:0000259" key="1">
    <source>
        <dbReference type="Pfam" id="PF16694"/>
    </source>
</evidence>
<dbReference type="InterPro" id="IPR038142">
    <property type="entry name" value="Cytochrome_P460_sp"/>
</dbReference>
<dbReference type="STRING" id="474950.SAMN05421771_3287"/>
<keyword evidence="3" id="KW-1185">Reference proteome</keyword>
<dbReference type="AlphaFoldDB" id="A0A1I6MQC3"/>
<dbReference type="Proteomes" id="UP000199024">
    <property type="component" value="Unassembled WGS sequence"/>
</dbReference>
<dbReference type="EMBL" id="FOZL01000001">
    <property type="protein sequence ID" value="SFS17900.1"/>
    <property type="molecule type" value="Genomic_DNA"/>
</dbReference>
<accession>A0A1I6MQC3</accession>
<dbReference type="InterPro" id="IPR032033">
    <property type="entry name" value="Cytochrome_P460"/>
</dbReference>
<name>A0A1I6MQC3_9BACT</name>
<dbReference type="Pfam" id="PF16694">
    <property type="entry name" value="Cytochrome_P460"/>
    <property type="match status" value="1"/>
</dbReference>
<dbReference type="RefSeq" id="WP_245781912.1">
    <property type="nucleotide sequence ID" value="NZ_FOZL01000001.1"/>
</dbReference>
<evidence type="ECO:0000313" key="3">
    <source>
        <dbReference type="Proteomes" id="UP000199024"/>
    </source>
</evidence>
<evidence type="ECO:0000313" key="2">
    <source>
        <dbReference type="EMBL" id="SFS17900.1"/>
    </source>
</evidence>